<reference evidence="2" key="1">
    <citation type="journal article" date="2025" name="Aquaculture">
        <title>Assessment of the bioflocculant production and safety properties of Metabacillus hrfriensis sp. nov. based on phenotypic and whole-genome sequencing analysis.</title>
        <authorList>
            <person name="Zhang R."/>
            <person name="Zhao Z."/>
            <person name="Luo L."/>
            <person name="Wang S."/>
            <person name="Guo K."/>
            <person name="Xu W."/>
        </authorList>
    </citation>
    <scope>NUCLEOTIDE SEQUENCE [LARGE SCALE GENOMIC DNA]</scope>
    <source>
        <strain evidence="2">CT-WN-B3</strain>
    </source>
</reference>
<proteinExistence type="predicted"/>
<keyword evidence="2" id="KW-1185">Reference proteome</keyword>
<organism evidence="1 2">
    <name type="scientific">Metabacillus hrfriensis</name>
    <dbReference type="NCBI Taxonomy" id="3048891"/>
    <lineage>
        <taxon>Bacteria</taxon>
        <taxon>Bacillati</taxon>
        <taxon>Bacillota</taxon>
        <taxon>Bacilli</taxon>
        <taxon>Bacillales</taxon>
        <taxon>Bacillaceae</taxon>
        <taxon>Metabacillus</taxon>
    </lineage>
</organism>
<gene>
    <name evidence="1" type="ORF">QLQ22_03170</name>
</gene>
<sequence>MKTLHIIVTGRVQGVGFRFYTQTSAAENELTGWVKNREDGSVEIMAQGQSGHLEVFLNALKKGNRYSKAENVSVTEKRDSERFAAFEILY</sequence>
<dbReference type="Proteomes" id="UP001226091">
    <property type="component" value="Chromosome"/>
</dbReference>
<name>A0ACD4RD01_9BACI</name>
<keyword evidence="1" id="KW-0378">Hydrolase</keyword>
<protein>
    <submittedName>
        <fullName evidence="1">Acylphosphatase</fullName>
        <ecNumber evidence="1">3.6.1.7</ecNumber>
    </submittedName>
</protein>
<dbReference type="EC" id="3.6.1.7" evidence="1"/>
<accession>A0ACD4RD01</accession>
<dbReference type="EMBL" id="CP126116">
    <property type="protein sequence ID" value="WHZ58385.1"/>
    <property type="molecule type" value="Genomic_DNA"/>
</dbReference>
<evidence type="ECO:0000313" key="1">
    <source>
        <dbReference type="EMBL" id="WHZ58385.1"/>
    </source>
</evidence>
<evidence type="ECO:0000313" key="2">
    <source>
        <dbReference type="Proteomes" id="UP001226091"/>
    </source>
</evidence>